<protein>
    <submittedName>
        <fullName evidence="1">Uncharacterized protein</fullName>
    </submittedName>
</protein>
<sequence length="82" mass="9155">GPYLLPDRLDGQKYIIFPQKVLPGLLQNASSNVRRIMCSSTTEYHFIFPGMYETTWTLPFRTVGLVAEGPSLGLPELPICPT</sequence>
<reference evidence="1 2" key="1">
    <citation type="submission" date="2024-04" db="EMBL/GenBank/DDBJ databases">
        <authorList>
            <person name="Rising A."/>
            <person name="Reimegard J."/>
            <person name="Sonavane S."/>
            <person name="Akerstrom W."/>
            <person name="Nylinder S."/>
            <person name="Hedman E."/>
            <person name="Kallberg Y."/>
        </authorList>
    </citation>
    <scope>NUCLEOTIDE SEQUENCE [LARGE SCALE GENOMIC DNA]</scope>
</reference>
<keyword evidence="2" id="KW-1185">Reference proteome</keyword>
<proteinExistence type="predicted"/>
<name>A0AAV2AJV7_9ARAC</name>
<evidence type="ECO:0000313" key="1">
    <source>
        <dbReference type="EMBL" id="CAL1284126.1"/>
    </source>
</evidence>
<evidence type="ECO:0000313" key="2">
    <source>
        <dbReference type="Proteomes" id="UP001497382"/>
    </source>
</evidence>
<comment type="caution">
    <text evidence="1">The sequence shown here is derived from an EMBL/GenBank/DDBJ whole genome shotgun (WGS) entry which is preliminary data.</text>
</comment>
<dbReference type="Proteomes" id="UP001497382">
    <property type="component" value="Unassembled WGS sequence"/>
</dbReference>
<gene>
    <name evidence="1" type="ORF">LARSCL_LOCUS12983</name>
</gene>
<feature type="non-terminal residue" evidence="1">
    <location>
        <position position="1"/>
    </location>
</feature>
<dbReference type="EMBL" id="CAXIEN010000176">
    <property type="protein sequence ID" value="CAL1284126.1"/>
    <property type="molecule type" value="Genomic_DNA"/>
</dbReference>
<organism evidence="1 2">
    <name type="scientific">Larinioides sclopetarius</name>
    <dbReference type="NCBI Taxonomy" id="280406"/>
    <lineage>
        <taxon>Eukaryota</taxon>
        <taxon>Metazoa</taxon>
        <taxon>Ecdysozoa</taxon>
        <taxon>Arthropoda</taxon>
        <taxon>Chelicerata</taxon>
        <taxon>Arachnida</taxon>
        <taxon>Araneae</taxon>
        <taxon>Araneomorphae</taxon>
        <taxon>Entelegynae</taxon>
        <taxon>Araneoidea</taxon>
        <taxon>Araneidae</taxon>
        <taxon>Larinioides</taxon>
    </lineage>
</organism>
<dbReference type="AlphaFoldDB" id="A0AAV2AJV7"/>
<accession>A0AAV2AJV7</accession>